<feature type="domain" description="Peptidoglycan hydrolase PcsB coiled-coil" evidence="5">
    <location>
        <begin position="95"/>
        <end position="159"/>
    </location>
</feature>
<evidence type="ECO:0000259" key="4">
    <source>
        <dbReference type="Pfam" id="PF01551"/>
    </source>
</evidence>
<dbReference type="InterPro" id="IPR057309">
    <property type="entry name" value="PcsB_CC"/>
</dbReference>
<feature type="coiled-coil region" evidence="2">
    <location>
        <begin position="30"/>
        <end position="92"/>
    </location>
</feature>
<dbReference type="Gene3D" id="6.10.250.3150">
    <property type="match status" value="1"/>
</dbReference>
<evidence type="ECO:0000259" key="5">
    <source>
        <dbReference type="Pfam" id="PF24568"/>
    </source>
</evidence>
<dbReference type="InterPro" id="IPR050570">
    <property type="entry name" value="Cell_wall_metabolism_enzyme"/>
</dbReference>
<name>A0A9D2DBE7_9FIRM</name>
<keyword evidence="1 3" id="KW-0732">Signal</keyword>
<feature type="signal peptide" evidence="3">
    <location>
        <begin position="1"/>
        <end position="27"/>
    </location>
</feature>
<keyword evidence="2" id="KW-0175">Coiled coil</keyword>
<evidence type="ECO:0000256" key="3">
    <source>
        <dbReference type="SAM" id="SignalP"/>
    </source>
</evidence>
<dbReference type="Pfam" id="PF01551">
    <property type="entry name" value="Peptidase_M23"/>
    <property type="match status" value="1"/>
</dbReference>
<comment type="caution">
    <text evidence="6">The sequence shown here is derived from an EMBL/GenBank/DDBJ whole genome shotgun (WGS) entry which is preliminary data.</text>
</comment>
<dbReference type="EMBL" id="DXCD01000228">
    <property type="protein sequence ID" value="HIZ14000.1"/>
    <property type="molecule type" value="Genomic_DNA"/>
</dbReference>
<organism evidence="6 7">
    <name type="scientific">Candidatus Mediterraneibacter stercorigallinarum</name>
    <dbReference type="NCBI Taxonomy" id="2838686"/>
    <lineage>
        <taxon>Bacteria</taxon>
        <taxon>Bacillati</taxon>
        <taxon>Bacillota</taxon>
        <taxon>Clostridia</taxon>
        <taxon>Lachnospirales</taxon>
        <taxon>Lachnospiraceae</taxon>
        <taxon>Mediterraneibacter</taxon>
    </lineage>
</organism>
<feature type="coiled-coil region" evidence="2">
    <location>
        <begin position="146"/>
        <end position="215"/>
    </location>
</feature>
<reference evidence="6" key="2">
    <citation type="submission" date="2021-04" db="EMBL/GenBank/DDBJ databases">
        <authorList>
            <person name="Gilroy R."/>
        </authorList>
    </citation>
    <scope>NUCLEOTIDE SEQUENCE</scope>
    <source>
        <strain evidence="6">ChiGjej1B1-13045</strain>
    </source>
</reference>
<dbReference type="Pfam" id="PF24568">
    <property type="entry name" value="CC_PcsB"/>
    <property type="match status" value="1"/>
</dbReference>
<protein>
    <submittedName>
        <fullName evidence="6">Peptidoglycan DD-metalloendopeptidase family protein</fullName>
    </submittedName>
</protein>
<evidence type="ECO:0000256" key="1">
    <source>
        <dbReference type="ARBA" id="ARBA00022729"/>
    </source>
</evidence>
<dbReference type="PANTHER" id="PTHR21666">
    <property type="entry name" value="PEPTIDASE-RELATED"/>
    <property type="match status" value="1"/>
</dbReference>
<dbReference type="Proteomes" id="UP000824017">
    <property type="component" value="Unassembled WGS sequence"/>
</dbReference>
<dbReference type="CDD" id="cd12797">
    <property type="entry name" value="M23_peptidase"/>
    <property type="match status" value="1"/>
</dbReference>
<dbReference type="InterPro" id="IPR011055">
    <property type="entry name" value="Dup_hybrid_motif"/>
</dbReference>
<evidence type="ECO:0000313" key="6">
    <source>
        <dbReference type="EMBL" id="HIZ14000.1"/>
    </source>
</evidence>
<evidence type="ECO:0000313" key="7">
    <source>
        <dbReference type="Proteomes" id="UP000824017"/>
    </source>
</evidence>
<gene>
    <name evidence="6" type="ORF">H9817_08775</name>
</gene>
<sequence length="367" mass="40912">MKRRMRKLWGLLMALTLTAGLAFNVNAVTLNDAQQKADELQDQKDAAEEEKASLSEKLDSIIKNMEETQKKLNEKKAEVEAVENELAQAQIDASSQYESMKVRIKYMYESGGNQMFEVLMESENMGDFLNKAEYVSQISEYDRNELIRYQETVKDVQKKEEQIQTEYGELNTLQTELISQQEEVQNLIDSNEAKLSEIQSQIDENSALLQQLHAQAEEEKRVQNESGGTTWVDGGPNVITGNGFFTHPCPGYTYQSSYFGEVRDFDPVPHKGHDYAAPAGTPTYAAAAGKVIIAGWSYSAGNWVVIDHGNGLVTKYMHHSALSVTAGQYVEKGQQIGAVGTTGYSTGNHLHFQVELNGVAVNPDLYM</sequence>
<feature type="domain" description="M23ase beta-sheet core" evidence="4">
    <location>
        <begin position="269"/>
        <end position="363"/>
    </location>
</feature>
<dbReference type="AlphaFoldDB" id="A0A9D2DBE7"/>
<dbReference type="PANTHER" id="PTHR21666:SF270">
    <property type="entry name" value="MUREIN HYDROLASE ACTIVATOR ENVC"/>
    <property type="match status" value="1"/>
</dbReference>
<accession>A0A9D2DBE7</accession>
<dbReference type="GO" id="GO:0004222">
    <property type="term" value="F:metalloendopeptidase activity"/>
    <property type="evidence" value="ECO:0007669"/>
    <property type="project" value="TreeGrafter"/>
</dbReference>
<dbReference type="Gene3D" id="2.70.70.10">
    <property type="entry name" value="Glucose Permease (Domain IIA)"/>
    <property type="match status" value="1"/>
</dbReference>
<dbReference type="SUPFAM" id="SSF51261">
    <property type="entry name" value="Duplicated hybrid motif"/>
    <property type="match status" value="1"/>
</dbReference>
<feature type="chain" id="PRO_5039391106" evidence="3">
    <location>
        <begin position="28"/>
        <end position="367"/>
    </location>
</feature>
<reference evidence="6" key="1">
    <citation type="journal article" date="2021" name="PeerJ">
        <title>Extensive microbial diversity within the chicken gut microbiome revealed by metagenomics and culture.</title>
        <authorList>
            <person name="Gilroy R."/>
            <person name="Ravi A."/>
            <person name="Getino M."/>
            <person name="Pursley I."/>
            <person name="Horton D.L."/>
            <person name="Alikhan N.F."/>
            <person name="Baker D."/>
            <person name="Gharbi K."/>
            <person name="Hall N."/>
            <person name="Watson M."/>
            <person name="Adriaenssens E.M."/>
            <person name="Foster-Nyarko E."/>
            <person name="Jarju S."/>
            <person name="Secka A."/>
            <person name="Antonio M."/>
            <person name="Oren A."/>
            <person name="Chaudhuri R.R."/>
            <person name="La Ragione R."/>
            <person name="Hildebrand F."/>
            <person name="Pallen M.J."/>
        </authorList>
    </citation>
    <scope>NUCLEOTIDE SEQUENCE</scope>
    <source>
        <strain evidence="6">ChiGjej1B1-13045</strain>
    </source>
</reference>
<evidence type="ECO:0000256" key="2">
    <source>
        <dbReference type="SAM" id="Coils"/>
    </source>
</evidence>
<proteinExistence type="predicted"/>
<dbReference type="InterPro" id="IPR016047">
    <property type="entry name" value="M23ase_b-sheet_dom"/>
</dbReference>